<keyword evidence="1" id="KW-0812">Transmembrane</keyword>
<dbReference type="Proteomes" id="UP000033841">
    <property type="component" value="Unassembled WGS sequence"/>
</dbReference>
<dbReference type="PANTHER" id="PTHR37953:SF1">
    <property type="entry name" value="UPF0127 PROTEIN MJ1496"/>
    <property type="match status" value="1"/>
</dbReference>
<reference evidence="2 3" key="1">
    <citation type="journal article" date="2015" name="Nature">
        <title>rRNA introns, odd ribosomes, and small enigmatic genomes across a large radiation of phyla.</title>
        <authorList>
            <person name="Brown C.T."/>
            <person name="Hug L.A."/>
            <person name="Thomas B.C."/>
            <person name="Sharon I."/>
            <person name="Castelle C.J."/>
            <person name="Singh A."/>
            <person name="Wilkins M.J."/>
            <person name="Williams K.H."/>
            <person name="Banfield J.F."/>
        </authorList>
    </citation>
    <scope>NUCLEOTIDE SEQUENCE [LARGE SCALE GENOMIC DNA]</scope>
</reference>
<evidence type="ECO:0008006" key="4">
    <source>
        <dbReference type="Google" id="ProtNLM"/>
    </source>
</evidence>
<evidence type="ECO:0000313" key="3">
    <source>
        <dbReference type="Proteomes" id="UP000033841"/>
    </source>
</evidence>
<name>A0A0G0LH92_9BACT</name>
<dbReference type="PANTHER" id="PTHR37953">
    <property type="entry name" value="UPF0127 PROTEIN MJ1496"/>
    <property type="match status" value="1"/>
</dbReference>
<comment type="caution">
    <text evidence="2">The sequence shown here is derived from an EMBL/GenBank/DDBJ whole genome shotgun (WGS) entry which is preliminary data.</text>
</comment>
<dbReference type="AlphaFoldDB" id="A0A0G0LH92"/>
<keyword evidence="1" id="KW-1133">Transmembrane helix</keyword>
<organism evidence="2 3">
    <name type="scientific">Candidatus Shapirobacteria bacterium GW2011_GWE1_38_92</name>
    <dbReference type="NCBI Taxonomy" id="1618489"/>
    <lineage>
        <taxon>Bacteria</taxon>
        <taxon>Candidatus Shapironibacteriota</taxon>
    </lineage>
</organism>
<evidence type="ECO:0000313" key="2">
    <source>
        <dbReference type="EMBL" id="KKQ90437.1"/>
    </source>
</evidence>
<gene>
    <name evidence="2" type="ORF">UT14_C0037G0006</name>
</gene>
<protein>
    <recommendedName>
        <fullName evidence="4">DUF192 domain-containing protein</fullName>
    </recommendedName>
</protein>
<dbReference type="InterPro" id="IPR038695">
    <property type="entry name" value="Saro_0823-like_sf"/>
</dbReference>
<sequence>MAPHLSKNSIYIIIILLFIIFGLLIFYFTQASSTFTSTIVNINNQKINLEIAKTNSQKAKGLSGRTNLCPNCGMIFIFNKEGIYPFWMKDTLVPLDLIWLNSKGLIVSILTAQPEPNTPITQLKLYQNQKPAKYVIELNANRARELNLKIGDKIEIPSL</sequence>
<dbReference type="EMBL" id="LBVR01000037">
    <property type="protein sequence ID" value="KKQ90437.1"/>
    <property type="molecule type" value="Genomic_DNA"/>
</dbReference>
<feature type="transmembrane region" description="Helical" evidence="1">
    <location>
        <begin position="9"/>
        <end position="28"/>
    </location>
</feature>
<accession>A0A0G0LH92</accession>
<dbReference type="InterPro" id="IPR003795">
    <property type="entry name" value="DUF192"/>
</dbReference>
<dbReference type="Gene3D" id="2.60.120.1140">
    <property type="entry name" value="Protein of unknown function DUF192"/>
    <property type="match status" value="1"/>
</dbReference>
<evidence type="ECO:0000256" key="1">
    <source>
        <dbReference type="SAM" id="Phobius"/>
    </source>
</evidence>
<dbReference type="Pfam" id="PF02643">
    <property type="entry name" value="DUF192"/>
    <property type="match status" value="1"/>
</dbReference>
<proteinExistence type="predicted"/>
<dbReference type="PATRIC" id="fig|1618489.3.peg.576"/>
<keyword evidence="1" id="KW-0472">Membrane</keyword>